<dbReference type="PANTHER" id="PTHR43308:SF5">
    <property type="entry name" value="S-LAYER PROTEIN _ PEPTIDOGLYCAN ENDO-BETA-N-ACETYLGLUCOSAMINIDASE"/>
    <property type="match status" value="1"/>
</dbReference>
<evidence type="ECO:0000313" key="4">
    <source>
        <dbReference type="Proteomes" id="UP000037267"/>
    </source>
</evidence>
<keyword evidence="1" id="KW-0732">Signal</keyword>
<feature type="signal peptide" evidence="1">
    <location>
        <begin position="1"/>
        <end position="26"/>
    </location>
</feature>
<evidence type="ECO:0000256" key="1">
    <source>
        <dbReference type="SAM" id="SignalP"/>
    </source>
</evidence>
<dbReference type="PROSITE" id="PS51272">
    <property type="entry name" value="SLH"/>
    <property type="match status" value="3"/>
</dbReference>
<dbReference type="EMBL" id="LGSS01000002">
    <property type="protein sequence ID" value="KNF09751.1"/>
    <property type="molecule type" value="Genomic_DNA"/>
</dbReference>
<dbReference type="OrthoDB" id="2065578at2"/>
<dbReference type="Pfam" id="PF00395">
    <property type="entry name" value="SLH"/>
    <property type="match status" value="2"/>
</dbReference>
<dbReference type="InterPro" id="IPR001119">
    <property type="entry name" value="SLH_dom"/>
</dbReference>
<dbReference type="Proteomes" id="UP000037267">
    <property type="component" value="Unassembled WGS sequence"/>
</dbReference>
<dbReference type="STRING" id="1503.CLPU_2c02030"/>
<accession>A0A0L0WE90</accession>
<evidence type="ECO:0000259" key="2">
    <source>
        <dbReference type="PROSITE" id="PS51272"/>
    </source>
</evidence>
<proteinExistence type="predicted"/>
<dbReference type="RefSeq" id="WP_050354133.1">
    <property type="nucleotide sequence ID" value="NZ_LGSS01000002.1"/>
</dbReference>
<evidence type="ECO:0000313" key="3">
    <source>
        <dbReference type="EMBL" id="KNF09751.1"/>
    </source>
</evidence>
<organism evidence="3 4">
    <name type="scientific">Gottschalkia purinilytica</name>
    <name type="common">Clostridium purinilyticum</name>
    <dbReference type="NCBI Taxonomy" id="1503"/>
    <lineage>
        <taxon>Bacteria</taxon>
        <taxon>Bacillati</taxon>
        <taxon>Bacillota</taxon>
        <taxon>Tissierellia</taxon>
        <taxon>Tissierellales</taxon>
        <taxon>Gottschalkiaceae</taxon>
        <taxon>Gottschalkia</taxon>
    </lineage>
</organism>
<name>A0A0L0WE90_GOTPU</name>
<keyword evidence="4" id="KW-1185">Reference proteome</keyword>
<feature type="chain" id="PRO_5005551152" evidence="1">
    <location>
        <begin position="27"/>
        <end position="616"/>
    </location>
</feature>
<dbReference type="AlphaFoldDB" id="A0A0L0WE90"/>
<protein>
    <submittedName>
        <fullName evidence="3">S-layer domain-containing protein</fullName>
    </submittedName>
</protein>
<sequence>MKLKNKKVASIALATLITITTQGAYASAFKDVSNDYWARQFIDSMNKEGIIAGYDDGTFRPLEDVSKVQAIVLSTRLFKATNSEIQQARQTYKGVLDSSKVPEWYKGGVAIALSKGIINQDMVKTLYDSKNKEVPATKEEICVYLTKVMGLEEEANKKVNLNLPFKDKHLISPQAAPYVEVMLDKGVIDKQGDGSGNFSPKSTMNRAMTAKVISVAFDYLKNNDVDKETTTVKGTITSILRFDSESYVTIENDRGIKVSYKADGRTIINLDNKNAGISDLVEGLNVTAKVTKDLRAVSISAESINENYEGTVSKVTSAYPGALTIEYKKDGKTDKKTFVMDNDISVTLDNKKANLWDIKEGDNAKIKVKNSKIIEIKAESKIRNIEGTIKEIKYNPEPVLVIEDKYKDVYEYSIDSKAKIYRDKKSSGVTDLRRGDKVDVEVEYNVIVDIYASTVKSKDEGVIKGISISANKAEITILNKDKKTVTYYIPKQSTIYVDNERSSIYNLKLEYYINLEIEGEEVTRIDAKSIDRKDSYNGVVSYINKNADIIGITVSSQDDEKQSITIMIDNRTKILDTDGREKGISSLSKGDKVFVLGDFDGTILLAKTIMITQYAK</sequence>
<dbReference type="PANTHER" id="PTHR43308">
    <property type="entry name" value="OUTER MEMBRANE PROTEIN ALPHA-RELATED"/>
    <property type="match status" value="1"/>
</dbReference>
<feature type="domain" description="SLH" evidence="2">
    <location>
        <begin position="162"/>
        <end position="227"/>
    </location>
</feature>
<feature type="domain" description="SLH" evidence="2">
    <location>
        <begin position="25"/>
        <end position="88"/>
    </location>
</feature>
<feature type="domain" description="SLH" evidence="2">
    <location>
        <begin position="92"/>
        <end position="159"/>
    </location>
</feature>
<comment type="caution">
    <text evidence="3">The sequence shown here is derived from an EMBL/GenBank/DDBJ whole genome shotgun (WGS) entry which is preliminary data.</text>
</comment>
<dbReference type="InterPro" id="IPR051465">
    <property type="entry name" value="Cell_Envelope_Struct_Comp"/>
</dbReference>
<reference evidence="4" key="1">
    <citation type="submission" date="2015-07" db="EMBL/GenBank/DDBJ databases">
        <title>Draft genome sequence of the purine-degrading Gottschalkia purinilyticum DSM 1384 (formerly Clostridium purinilyticum).</title>
        <authorList>
            <person name="Poehlein A."/>
            <person name="Schiel-Bengelsdorf B."/>
            <person name="Bengelsdorf F.R."/>
            <person name="Daniel R."/>
            <person name="Duerre P."/>
        </authorList>
    </citation>
    <scope>NUCLEOTIDE SEQUENCE [LARGE SCALE GENOMIC DNA]</scope>
    <source>
        <strain evidence="4">DSM 1384</strain>
    </source>
</reference>
<gene>
    <name evidence="3" type="ORF">CLPU_2c02030</name>
</gene>